<gene>
    <name evidence="2" type="ORF">TS85_00710</name>
</gene>
<keyword evidence="3" id="KW-1185">Reference proteome</keyword>
<dbReference type="RefSeq" id="WP_044329818.1">
    <property type="nucleotide sequence ID" value="NZ_CP010836.1"/>
</dbReference>
<dbReference type="AlphaFoldDB" id="A0A7U5CUI7"/>
<evidence type="ECO:0000256" key="1">
    <source>
        <dbReference type="SAM" id="MobiDB-lite"/>
    </source>
</evidence>
<dbReference type="Proteomes" id="UP000032300">
    <property type="component" value="Chromosome"/>
</dbReference>
<reference evidence="2 3" key="1">
    <citation type="journal article" date="2015" name="Int. J. Syst. Evol. Microbiol.">
        <title>Sphingomonas hengshuiensis sp. nov., isolated from lake wetland.</title>
        <authorList>
            <person name="Wei S."/>
            <person name="Wang T."/>
            <person name="Liu H."/>
            <person name="Zhang C."/>
            <person name="Guo J."/>
            <person name="Wang Q."/>
            <person name="Liang K."/>
            <person name="Zhang Z."/>
        </authorList>
    </citation>
    <scope>NUCLEOTIDE SEQUENCE [LARGE SCALE GENOMIC DNA]</scope>
    <source>
        <strain evidence="2 3">WHSC-8</strain>
    </source>
</reference>
<evidence type="ECO:0000313" key="3">
    <source>
        <dbReference type="Proteomes" id="UP000032300"/>
    </source>
</evidence>
<dbReference type="EMBL" id="CP010836">
    <property type="protein sequence ID" value="AJP70668.1"/>
    <property type="molecule type" value="Genomic_DNA"/>
</dbReference>
<protein>
    <submittedName>
        <fullName evidence="2">Uncharacterized protein</fullName>
    </submittedName>
</protein>
<accession>A0A7U5CUI7</accession>
<sequence>MSDSQPMQANGEGTDKAPDGVTTPPGEESQGGAYPNPHGEKSDGHFDGGQSHKDYEGPSNPNATTGSDD</sequence>
<feature type="region of interest" description="Disordered" evidence="1">
    <location>
        <begin position="1"/>
        <end position="69"/>
    </location>
</feature>
<evidence type="ECO:0000313" key="2">
    <source>
        <dbReference type="EMBL" id="AJP70668.1"/>
    </source>
</evidence>
<feature type="compositionally biased region" description="Polar residues" evidence="1">
    <location>
        <begin position="59"/>
        <end position="69"/>
    </location>
</feature>
<dbReference type="KEGG" id="sphi:TS85_00710"/>
<feature type="compositionally biased region" description="Basic and acidic residues" evidence="1">
    <location>
        <begin position="38"/>
        <end position="56"/>
    </location>
</feature>
<reference evidence="2 3" key="2">
    <citation type="submission" date="2015-02" db="EMBL/GenBank/DDBJ databases">
        <title>The complete genome of Sphingomonas hengshuiensis sp. WHSC-8 isolated from soil of Hengshui Lake.</title>
        <authorList>
            <person name="Wei S."/>
            <person name="Guo J."/>
            <person name="Su C."/>
            <person name="Wu R."/>
            <person name="Zhang Z."/>
            <person name="Liang K."/>
            <person name="Li H."/>
            <person name="Wang T."/>
            <person name="Liu H."/>
            <person name="Zhang C."/>
            <person name="Li Z."/>
            <person name="Wang Q."/>
            <person name="Meng J."/>
        </authorList>
    </citation>
    <scope>NUCLEOTIDE SEQUENCE [LARGE SCALE GENOMIC DNA]</scope>
    <source>
        <strain evidence="2 3">WHSC-8</strain>
    </source>
</reference>
<organism evidence="2 3">
    <name type="scientific">Sphingomonas hengshuiensis</name>
    <dbReference type="NCBI Taxonomy" id="1609977"/>
    <lineage>
        <taxon>Bacteria</taxon>
        <taxon>Pseudomonadati</taxon>
        <taxon>Pseudomonadota</taxon>
        <taxon>Alphaproteobacteria</taxon>
        <taxon>Sphingomonadales</taxon>
        <taxon>Sphingomonadaceae</taxon>
        <taxon>Sphingomonas</taxon>
    </lineage>
</organism>
<dbReference type="OrthoDB" id="7573856at2"/>
<proteinExistence type="predicted"/>
<name>A0A7U5CUI7_9SPHN</name>